<evidence type="ECO:0000256" key="8">
    <source>
        <dbReference type="ARBA" id="ARBA00022692"/>
    </source>
</evidence>
<gene>
    <name evidence="20" type="primary">nad6</name>
</gene>
<keyword evidence="11 19" id="KW-1133">Transmembrane helix</keyword>
<feature type="transmembrane region" description="Helical" evidence="19">
    <location>
        <begin position="145"/>
        <end position="169"/>
    </location>
</feature>
<accession>A0A3S7EA03</accession>
<keyword evidence="14 20" id="KW-0496">Mitochondrion</keyword>
<dbReference type="FunFam" id="1.20.120.1200:FF:000003">
    <property type="entry name" value="NADH-ubiquinone oxidoreductase chain 6"/>
    <property type="match status" value="1"/>
</dbReference>
<keyword evidence="9" id="KW-1278">Translocase</keyword>
<evidence type="ECO:0000256" key="12">
    <source>
        <dbReference type="ARBA" id="ARBA00023027"/>
    </source>
</evidence>
<reference evidence="20" key="1">
    <citation type="submission" date="2017-08" db="EMBL/GenBank/DDBJ databases">
        <authorList>
            <person name="Hall N.D."/>
            <person name="Zhang H."/>
            <person name="Mower J.P."/>
            <person name="McElroy S.J."/>
            <person name="Goertzen L.R."/>
        </authorList>
    </citation>
    <scope>NUCLEOTIDE SEQUENCE</scope>
</reference>
<feature type="region of interest" description="Disordered" evidence="18">
    <location>
        <begin position="353"/>
        <end position="394"/>
    </location>
</feature>
<keyword evidence="7" id="KW-0679">Respiratory chain</keyword>
<keyword evidence="13" id="KW-0830">Ubiquinone</keyword>
<keyword evidence="8 19" id="KW-0812">Transmembrane</keyword>
<keyword evidence="15 19" id="KW-0472">Membrane</keyword>
<evidence type="ECO:0000256" key="2">
    <source>
        <dbReference type="ARBA" id="ARBA00004225"/>
    </source>
</evidence>
<feature type="transmembrane region" description="Helical" evidence="19">
    <location>
        <begin position="240"/>
        <end position="261"/>
    </location>
</feature>
<dbReference type="InterPro" id="IPR001457">
    <property type="entry name" value="NADH_UbQ/plastoQ_OxRdtase_su6"/>
</dbReference>
<evidence type="ECO:0000256" key="14">
    <source>
        <dbReference type="ARBA" id="ARBA00023128"/>
    </source>
</evidence>
<evidence type="ECO:0000256" key="10">
    <source>
        <dbReference type="ARBA" id="ARBA00022982"/>
    </source>
</evidence>
<evidence type="ECO:0000256" key="4">
    <source>
        <dbReference type="ARBA" id="ARBA00012944"/>
    </source>
</evidence>
<evidence type="ECO:0000256" key="1">
    <source>
        <dbReference type="ARBA" id="ARBA00003257"/>
    </source>
</evidence>
<dbReference type="Pfam" id="PF00499">
    <property type="entry name" value="Oxidored_q3"/>
    <property type="match status" value="1"/>
</dbReference>
<comment type="function">
    <text evidence="1">Core subunit of the mitochondrial membrane respiratory chain NADH dehydrogenase (Complex I) that is believed to belong to the minimal assembly required for catalysis. Complex I functions in the transfer of electrons from NADH to the respiratory chain. The immediate electron acceptor for the enzyme is believed to be ubiquinone.</text>
</comment>
<evidence type="ECO:0000256" key="13">
    <source>
        <dbReference type="ARBA" id="ARBA00023075"/>
    </source>
</evidence>
<feature type="compositionally biased region" description="Basic and acidic residues" evidence="18">
    <location>
        <begin position="360"/>
        <end position="382"/>
    </location>
</feature>
<comment type="subcellular location">
    <subcellularLocation>
        <location evidence="2">Mitochondrion membrane</location>
        <topology evidence="2">Multi-pass membrane protein</topology>
    </subcellularLocation>
</comment>
<name>A0A3S7EA03_ELEIN</name>
<keyword evidence="6" id="KW-0813">Transport</keyword>
<keyword evidence="10" id="KW-0249">Electron transport</keyword>
<protein>
    <recommendedName>
        <fullName evidence="5">NADH-ubiquinone oxidoreductase chain 6</fullName>
        <ecNumber evidence="4">7.1.1.2</ecNumber>
    </recommendedName>
    <alternativeName>
        <fullName evidence="16">NADH dehydrogenase subunit 6</fullName>
    </alternativeName>
</protein>
<dbReference type="PANTHER" id="PTHR33269:SF17">
    <property type="entry name" value="NADH-UBIQUINONE OXIDOREDUCTASE CHAIN 6"/>
    <property type="match status" value="1"/>
</dbReference>
<feature type="transmembrane region" description="Helical" evidence="19">
    <location>
        <begin position="86"/>
        <end position="105"/>
    </location>
</feature>
<dbReference type="PANTHER" id="PTHR33269">
    <property type="entry name" value="NADH-UBIQUINONE OXIDOREDUCTASE CHAIN 6"/>
    <property type="match status" value="1"/>
</dbReference>
<dbReference type="EMBL" id="MF616338">
    <property type="protein sequence ID" value="AVA08892.1"/>
    <property type="molecule type" value="Genomic_DNA"/>
</dbReference>
<dbReference type="GO" id="GO:0031966">
    <property type="term" value="C:mitochondrial membrane"/>
    <property type="evidence" value="ECO:0007669"/>
    <property type="project" value="UniProtKB-SubCell"/>
</dbReference>
<comment type="similarity">
    <text evidence="3">Belongs to the complex I subunit 6 family.</text>
</comment>
<evidence type="ECO:0000256" key="19">
    <source>
        <dbReference type="SAM" id="Phobius"/>
    </source>
</evidence>
<feature type="transmembrane region" description="Helical" evidence="19">
    <location>
        <begin position="27"/>
        <end position="46"/>
    </location>
</feature>
<dbReference type="RefSeq" id="YP_009559408.1">
    <property type="nucleotide sequence ID" value="NC_040989.1"/>
</dbReference>
<dbReference type="InterPro" id="IPR042106">
    <property type="entry name" value="Nuo/plastoQ_OxRdtase_6_NuoJ"/>
</dbReference>
<dbReference type="AlphaFoldDB" id="A0A3S7EA03"/>
<geneLocation type="mitochondrion" evidence="20"/>
<organism evidence="20">
    <name type="scientific">Eleusine indica</name>
    <name type="common">Goosegrass</name>
    <name type="synonym">Cynosurus indicus</name>
    <dbReference type="NCBI Taxonomy" id="29674"/>
    <lineage>
        <taxon>Eukaryota</taxon>
        <taxon>Viridiplantae</taxon>
        <taxon>Streptophyta</taxon>
        <taxon>Embryophyta</taxon>
        <taxon>Tracheophyta</taxon>
        <taxon>Spermatophyta</taxon>
        <taxon>Magnoliopsida</taxon>
        <taxon>Liliopsida</taxon>
        <taxon>Poales</taxon>
        <taxon>Poaceae</taxon>
        <taxon>PACMAD clade</taxon>
        <taxon>Chloridoideae</taxon>
        <taxon>Cynodonteae</taxon>
        <taxon>Eleusininae</taxon>
        <taxon>Eleusine</taxon>
    </lineage>
</organism>
<evidence type="ECO:0000313" key="20">
    <source>
        <dbReference type="EMBL" id="AVA08892.1"/>
    </source>
</evidence>
<evidence type="ECO:0000256" key="18">
    <source>
        <dbReference type="SAM" id="MobiDB-lite"/>
    </source>
</evidence>
<evidence type="ECO:0000256" key="11">
    <source>
        <dbReference type="ARBA" id="ARBA00022989"/>
    </source>
</evidence>
<evidence type="ECO:0000256" key="15">
    <source>
        <dbReference type="ARBA" id="ARBA00023136"/>
    </source>
</evidence>
<proteinExistence type="inferred from homology"/>
<sequence length="394" mass="44141">MILSVLSSPALVSGLMVVRAKNPVHSVLFPILVFCDTSGLLILLGLDFSAMIFPVVHIGAIAVSFLFVVMMFNIQIAEIHEEVLRYLPVSGIIGLIFWWEMFFILDNETIPLLPTHRNTTSLGYMVYAGKVRSWTNLETLGNLLYTYYSVWFLVSSLILLVAMIGAIVLTMHRTTKVKRQDVFRRNALDSRRTIMRGRGTILNRRCFSSEAGGSSPDSYDPKGQKGSFLYRILIRYYNSIYFYFYLPRLISGILLGLFLYYNCNRLFLLLFPFPLFVGPETLVLASSYNGADDAATSSGSPMAMDDLSQAVAPFLPRGGGAPVTLPEERPLTTEENGRLALVLQYQNCNQGYLAKKKHEGRPQSDKQKEDGHAQRISIRREGGPPLPPKTTSDK</sequence>
<dbReference type="GO" id="GO:0008137">
    <property type="term" value="F:NADH dehydrogenase (ubiquinone) activity"/>
    <property type="evidence" value="ECO:0007669"/>
    <property type="project" value="UniProtKB-EC"/>
</dbReference>
<evidence type="ECO:0000256" key="7">
    <source>
        <dbReference type="ARBA" id="ARBA00022660"/>
    </source>
</evidence>
<feature type="transmembrane region" description="Helical" evidence="19">
    <location>
        <begin position="52"/>
        <end position="74"/>
    </location>
</feature>
<evidence type="ECO:0000256" key="3">
    <source>
        <dbReference type="ARBA" id="ARBA00005698"/>
    </source>
</evidence>
<dbReference type="GeneID" id="39119348"/>
<dbReference type="EC" id="7.1.1.2" evidence="4"/>
<evidence type="ECO:0000256" key="5">
    <source>
        <dbReference type="ARBA" id="ARBA00021095"/>
    </source>
</evidence>
<comment type="catalytic activity">
    <reaction evidence="17">
        <text>a ubiquinone + NADH + 5 H(+)(in) = a ubiquinol + NAD(+) + 4 H(+)(out)</text>
        <dbReference type="Rhea" id="RHEA:29091"/>
        <dbReference type="Rhea" id="RHEA-COMP:9565"/>
        <dbReference type="Rhea" id="RHEA-COMP:9566"/>
        <dbReference type="ChEBI" id="CHEBI:15378"/>
        <dbReference type="ChEBI" id="CHEBI:16389"/>
        <dbReference type="ChEBI" id="CHEBI:17976"/>
        <dbReference type="ChEBI" id="CHEBI:57540"/>
        <dbReference type="ChEBI" id="CHEBI:57945"/>
        <dbReference type="EC" id="7.1.1.2"/>
    </reaction>
</comment>
<evidence type="ECO:0000256" key="16">
    <source>
        <dbReference type="ARBA" id="ARBA00031019"/>
    </source>
</evidence>
<evidence type="ECO:0000256" key="6">
    <source>
        <dbReference type="ARBA" id="ARBA00022448"/>
    </source>
</evidence>
<dbReference type="NCBIfam" id="NF005164">
    <property type="entry name" value="PRK06638.1-4"/>
    <property type="match status" value="1"/>
</dbReference>
<keyword evidence="12" id="KW-0520">NAD</keyword>
<evidence type="ECO:0000256" key="9">
    <source>
        <dbReference type="ARBA" id="ARBA00022967"/>
    </source>
</evidence>
<evidence type="ECO:0000256" key="17">
    <source>
        <dbReference type="ARBA" id="ARBA00049551"/>
    </source>
</evidence>
<dbReference type="Gene3D" id="1.20.120.1200">
    <property type="entry name" value="NADH-ubiquinone/plastoquinone oxidoreductase chain 6, subunit NuoJ"/>
    <property type="match status" value="1"/>
</dbReference>